<evidence type="ECO:0000256" key="3">
    <source>
        <dbReference type="ARBA" id="ARBA00025776"/>
    </source>
</evidence>
<feature type="domain" description="PKD" evidence="6">
    <location>
        <begin position="326"/>
        <end position="365"/>
    </location>
</feature>
<dbReference type="Bgee" id="ENSAMXG00000007393">
    <property type="expression patterns" value="Expressed in camera-type eye and 11 other cell types or tissues"/>
</dbReference>
<comment type="similarity">
    <text evidence="3">Belongs to the PMEL/NMB family.</text>
</comment>
<dbReference type="SUPFAM" id="SSF49299">
    <property type="entry name" value="PKD domain"/>
    <property type="match status" value="1"/>
</dbReference>
<reference evidence="8" key="2">
    <citation type="journal article" date="2014" name="Nat. Commun.">
        <title>The cavefish genome reveals candidate genes for eye loss.</title>
        <authorList>
            <person name="McGaugh S.E."/>
            <person name="Gross J.B."/>
            <person name="Aken B."/>
            <person name="Blin M."/>
            <person name="Borowsky R."/>
            <person name="Chalopin D."/>
            <person name="Hinaux H."/>
            <person name="Jeffery W.R."/>
            <person name="Keene A."/>
            <person name="Ma L."/>
            <person name="Minx P."/>
            <person name="Murphy D."/>
            <person name="O'Quin K.E."/>
            <person name="Retaux S."/>
            <person name="Rohner N."/>
            <person name="Searle S.M."/>
            <person name="Stahl B.A."/>
            <person name="Tabin C."/>
            <person name="Volff J.N."/>
            <person name="Yoshizawa M."/>
            <person name="Warren W.C."/>
        </authorList>
    </citation>
    <scope>NUCLEOTIDE SEQUENCE [LARGE SCALE GENOMIC DNA]</scope>
    <source>
        <strain evidence="8">female</strain>
    </source>
</reference>
<name>A0A3B1K5F7_ASTMX</name>
<feature type="compositionally biased region" description="Polar residues" evidence="4">
    <location>
        <begin position="441"/>
        <end position="456"/>
    </location>
</feature>
<dbReference type="GO" id="GO:0007155">
    <property type="term" value="P:cell adhesion"/>
    <property type="evidence" value="ECO:0007669"/>
    <property type="project" value="TreeGrafter"/>
</dbReference>
<dbReference type="InterPro" id="IPR046846">
    <property type="entry name" value="PKAT_KLD"/>
</dbReference>
<evidence type="ECO:0000313" key="8">
    <source>
        <dbReference type="Proteomes" id="UP000018467"/>
    </source>
</evidence>
<keyword evidence="5" id="KW-1133">Transmembrane helix</keyword>
<evidence type="ECO:0000256" key="4">
    <source>
        <dbReference type="SAM" id="MobiDB-lite"/>
    </source>
</evidence>
<evidence type="ECO:0000313" key="7">
    <source>
        <dbReference type="Ensembl" id="ENSAMXP00000049902.1"/>
    </source>
</evidence>
<keyword evidence="2" id="KW-0325">Glycoprotein</keyword>
<dbReference type="PANTHER" id="PTHR11861:SF11">
    <property type="entry name" value="TRANSMEMBRANE GLYCOPROTEIN NMB"/>
    <property type="match status" value="1"/>
</dbReference>
<dbReference type="GO" id="GO:0005178">
    <property type="term" value="F:integrin binding"/>
    <property type="evidence" value="ECO:0007669"/>
    <property type="project" value="TreeGrafter"/>
</dbReference>
<dbReference type="Pfam" id="PF20433">
    <property type="entry name" value="PKAT_KLD"/>
    <property type="match status" value="1"/>
</dbReference>
<keyword evidence="5" id="KW-0812">Transmembrane</keyword>
<dbReference type="InterPro" id="IPR013783">
    <property type="entry name" value="Ig-like_fold"/>
</dbReference>
<keyword evidence="8" id="KW-1185">Reference proteome</keyword>
<feature type="region of interest" description="Disordered" evidence="4">
    <location>
        <begin position="422"/>
        <end position="464"/>
    </location>
</feature>
<dbReference type="PANTHER" id="PTHR11861">
    <property type="entry name" value="MELANOCYTE PROTEIN PMEL 17-RELATED"/>
    <property type="match status" value="1"/>
</dbReference>
<dbReference type="STRING" id="7994.ENSAMXP00000049902"/>
<dbReference type="InterPro" id="IPR045219">
    <property type="entry name" value="PKAT"/>
</dbReference>
<evidence type="ECO:0000256" key="1">
    <source>
        <dbReference type="ARBA" id="ARBA00022729"/>
    </source>
</evidence>
<dbReference type="FunCoup" id="A0A3B1K5F7">
    <property type="interactions" value="24"/>
</dbReference>
<accession>A0A3B1K5F7</accession>
<keyword evidence="1" id="KW-0732">Signal</keyword>
<feature type="transmembrane region" description="Helical" evidence="5">
    <location>
        <begin position="608"/>
        <end position="628"/>
    </location>
</feature>
<dbReference type="PROSITE" id="PS50093">
    <property type="entry name" value="PKD"/>
    <property type="match status" value="1"/>
</dbReference>
<dbReference type="Gene3D" id="2.60.40.10">
    <property type="entry name" value="Immunoglobulins"/>
    <property type="match status" value="1"/>
</dbReference>
<protein>
    <submittedName>
        <fullName evidence="7">Glycoprotein (transmembrane) nmb</fullName>
    </submittedName>
</protein>
<dbReference type="Proteomes" id="UP000018467">
    <property type="component" value="Unassembled WGS sequence"/>
</dbReference>
<evidence type="ECO:0000259" key="6">
    <source>
        <dbReference type="PROSITE" id="PS50093"/>
    </source>
</evidence>
<reference evidence="8" key="1">
    <citation type="submission" date="2013-03" db="EMBL/GenBank/DDBJ databases">
        <authorList>
            <person name="Jeffery W."/>
            <person name="Warren W."/>
            <person name="Wilson R.K."/>
        </authorList>
    </citation>
    <scope>NUCLEOTIDE SEQUENCE</scope>
    <source>
        <strain evidence="8">female</strain>
    </source>
</reference>
<dbReference type="GeneTree" id="ENSGT00950000183188"/>
<evidence type="ECO:0000256" key="2">
    <source>
        <dbReference type="ARBA" id="ARBA00023180"/>
    </source>
</evidence>
<dbReference type="InParanoid" id="A0A3B1K5F7"/>
<proteinExistence type="inferred from homology"/>
<sequence length="678" mass="74996">MCICTWTSGVVNSPSLFILAYGDMFPHKHKPPLPYPIPGWEPDTNPWDDGLYPPFPRLLSHRHGKRGEIRVFYRNISQSPHTPHQPLPLLLSGKPKVRLTSDSPAMNGSSITFSARLEYPPCQREDQSGNLLYDEPCEDANGQVQSAFMINWSSWLDDYGFGKCTDLKRCNVFPDGKPFPLHSDWRRRGYVYVWHTMGKNPVRETSLHILQGFYTVLYQSFLTSFPLSGQYFETCDGSSSSLTLNTTNWTFGAGVMEVMVYRKRERRKYSPLSTDNTVFFVTDKIPLAVNISQKEGVNISERNVFYKGFDIIFNVQVHDPSNYLKTADAVDFIWDFRDGNQLVTHSNVATHAYSALGNVTVKLIVEAAFRIQCPPPTPTPMHFTLPFTTAVATPPPPTQATTTKLETTNAPLVTTAPPTTAQRIPVTTPVPSTEPFPTDPEVNTSTDSGINSTSAEPTPPPALRHTHLTQSECFRYMHGTFEDEIIITEPRSVLFSAPPSKIVGVSAAKVTNSTVKFVVTCLGRIPTSACTTVADSTCRQVVSIMCDDVPPSAEGCQVSLKRTFQEPGTYCVNITLGVPGGLALATTTVTIGDSPEKGSGKSPRVAEVVLSSTAVLVVIFACIAFMVYKRYKVYRPVRRSMLEDAEGVRVVSSPLSKLKAALFPTDEERSRLLTGRRV</sequence>
<dbReference type="AlphaFoldDB" id="A0A3B1K5F7"/>
<dbReference type="InterPro" id="IPR000601">
    <property type="entry name" value="PKD_dom"/>
</dbReference>
<dbReference type="GO" id="GO:0005886">
    <property type="term" value="C:plasma membrane"/>
    <property type="evidence" value="ECO:0007669"/>
    <property type="project" value="TreeGrafter"/>
</dbReference>
<dbReference type="CDD" id="cd00146">
    <property type="entry name" value="PKD"/>
    <property type="match status" value="1"/>
</dbReference>
<dbReference type="InterPro" id="IPR059017">
    <property type="entry name" value="PMEL_NMB_N"/>
</dbReference>
<dbReference type="Ensembl" id="ENSAMXT00000049228.1">
    <property type="protein sequence ID" value="ENSAMXP00000049902.1"/>
    <property type="gene ID" value="ENSAMXG00000007393.2"/>
</dbReference>
<dbReference type="InterPro" id="IPR035986">
    <property type="entry name" value="PKD_dom_sf"/>
</dbReference>
<dbReference type="Pfam" id="PF26141">
    <property type="entry name" value="PMEL_NMB_N"/>
    <property type="match status" value="2"/>
</dbReference>
<reference evidence="7" key="4">
    <citation type="submission" date="2025-09" db="UniProtKB">
        <authorList>
            <consortium name="Ensembl"/>
        </authorList>
    </citation>
    <scope>IDENTIFICATION</scope>
</reference>
<evidence type="ECO:0000256" key="5">
    <source>
        <dbReference type="SAM" id="Phobius"/>
    </source>
</evidence>
<organism evidence="7 8">
    <name type="scientific">Astyanax mexicanus</name>
    <name type="common">Blind cave fish</name>
    <name type="synonym">Astyanax fasciatus mexicanus</name>
    <dbReference type="NCBI Taxonomy" id="7994"/>
    <lineage>
        <taxon>Eukaryota</taxon>
        <taxon>Metazoa</taxon>
        <taxon>Chordata</taxon>
        <taxon>Craniata</taxon>
        <taxon>Vertebrata</taxon>
        <taxon>Euteleostomi</taxon>
        <taxon>Actinopterygii</taxon>
        <taxon>Neopterygii</taxon>
        <taxon>Teleostei</taxon>
        <taxon>Ostariophysi</taxon>
        <taxon>Characiformes</taxon>
        <taxon>Characoidei</taxon>
        <taxon>Acestrorhamphidae</taxon>
        <taxon>Acestrorhamphinae</taxon>
        <taxon>Astyanax</taxon>
    </lineage>
</organism>
<keyword evidence="5" id="KW-0472">Membrane</keyword>
<reference evidence="7" key="3">
    <citation type="submission" date="2025-08" db="UniProtKB">
        <authorList>
            <consortium name="Ensembl"/>
        </authorList>
    </citation>
    <scope>IDENTIFICATION</scope>
</reference>